<reference evidence="3 4" key="1">
    <citation type="submission" date="2021-03" db="EMBL/GenBank/DDBJ databases">
        <title>Flavobacterium Flabelliformis Sp. Nov. And Flavobacterium Geliluteum Sp. Nov., Two Novel Multidrug Resistant Psychrophilic Species Isolated From Antarctica.</title>
        <authorList>
            <person name="Kralova S."/>
            <person name="Busse H.J."/>
            <person name="Bezdicek M."/>
            <person name="Nykrynova M."/>
            <person name="Kroupova E."/>
            <person name="Krsek D."/>
            <person name="Sedlacek I."/>
        </authorList>
    </citation>
    <scope>NUCLEOTIDE SEQUENCE [LARGE SCALE GENOMIC DNA]</scope>
    <source>
        <strain evidence="3 4">P7388</strain>
    </source>
</reference>
<dbReference type="GO" id="GO:0000160">
    <property type="term" value="P:phosphorelay signal transduction system"/>
    <property type="evidence" value="ECO:0007669"/>
    <property type="project" value="InterPro"/>
</dbReference>
<evidence type="ECO:0000313" key="4">
    <source>
        <dbReference type="Proteomes" id="UP000675047"/>
    </source>
</evidence>
<dbReference type="AlphaFoldDB" id="A0A941AWU7"/>
<comment type="caution">
    <text evidence="3">The sequence shown here is derived from an EMBL/GenBank/DDBJ whole genome shotgun (WGS) entry which is preliminary data.</text>
</comment>
<protein>
    <recommendedName>
        <fullName evidence="2">Response regulatory domain-containing protein</fullName>
    </recommendedName>
</protein>
<name>A0A941AWU7_9FLAO</name>
<evidence type="ECO:0000259" key="2">
    <source>
        <dbReference type="PROSITE" id="PS50110"/>
    </source>
</evidence>
<evidence type="ECO:0000313" key="3">
    <source>
        <dbReference type="EMBL" id="MBP4137126.1"/>
    </source>
</evidence>
<evidence type="ECO:0000256" key="1">
    <source>
        <dbReference type="PROSITE-ProRule" id="PRU00169"/>
    </source>
</evidence>
<dbReference type="RefSeq" id="WP_210665170.1">
    <property type="nucleotide sequence ID" value="NZ_JAGFBV010000004.1"/>
</dbReference>
<dbReference type="Proteomes" id="UP000675047">
    <property type="component" value="Unassembled WGS sequence"/>
</dbReference>
<dbReference type="InterPro" id="IPR011006">
    <property type="entry name" value="CheY-like_superfamily"/>
</dbReference>
<dbReference type="PROSITE" id="PS50110">
    <property type="entry name" value="RESPONSE_REGULATORY"/>
    <property type="match status" value="1"/>
</dbReference>
<organism evidence="3 4">
    <name type="scientific">Flavobacterium geliluteum</name>
    <dbReference type="NCBI Taxonomy" id="2816120"/>
    <lineage>
        <taxon>Bacteria</taxon>
        <taxon>Pseudomonadati</taxon>
        <taxon>Bacteroidota</taxon>
        <taxon>Flavobacteriia</taxon>
        <taxon>Flavobacteriales</taxon>
        <taxon>Flavobacteriaceae</taxon>
        <taxon>Flavobacterium</taxon>
    </lineage>
</organism>
<dbReference type="Gene3D" id="3.40.50.2300">
    <property type="match status" value="1"/>
</dbReference>
<dbReference type="InterPro" id="IPR001789">
    <property type="entry name" value="Sig_transdc_resp-reg_receiver"/>
</dbReference>
<proteinExistence type="predicted"/>
<feature type="domain" description="Response regulatory" evidence="2">
    <location>
        <begin position="6"/>
        <end position="127"/>
    </location>
</feature>
<dbReference type="SUPFAM" id="SSF52172">
    <property type="entry name" value="CheY-like"/>
    <property type="match status" value="1"/>
</dbReference>
<sequence>MNKKGDIIVIENNQRDKNLFIEVFRELGFSNKIAYFKSGKEAYNTIIKNKVNPFLIFSDIVLLQMEDHKLIDRTYKNVSKELNCPYMFFTTAVAQYFIIDAYSNPTKSYFVKPYNYEKFKNTIKSIIEYWLKAEKMTHHIEKKVLKIEASD</sequence>
<dbReference type="EMBL" id="JAGFBV010000004">
    <property type="protein sequence ID" value="MBP4137126.1"/>
    <property type="molecule type" value="Genomic_DNA"/>
</dbReference>
<keyword evidence="4" id="KW-1185">Reference proteome</keyword>
<accession>A0A941AWU7</accession>
<gene>
    <name evidence="3" type="ORF">J3495_03410</name>
</gene>
<keyword evidence="1" id="KW-0597">Phosphoprotein</keyword>
<feature type="modified residue" description="4-aspartylphosphate" evidence="1">
    <location>
        <position position="59"/>
    </location>
</feature>